<dbReference type="Proteomes" id="UP000199144">
    <property type="component" value="Unassembled WGS sequence"/>
</dbReference>
<organism evidence="1 2">
    <name type="scientific">Shimia aestuarii</name>
    <dbReference type="NCBI Taxonomy" id="254406"/>
    <lineage>
        <taxon>Bacteria</taxon>
        <taxon>Pseudomonadati</taxon>
        <taxon>Pseudomonadota</taxon>
        <taxon>Alphaproteobacteria</taxon>
        <taxon>Rhodobacterales</taxon>
        <taxon>Roseobacteraceae</taxon>
    </lineage>
</organism>
<evidence type="ECO:0000313" key="2">
    <source>
        <dbReference type="Proteomes" id="UP000199144"/>
    </source>
</evidence>
<dbReference type="InterPro" id="IPR007581">
    <property type="entry name" value="Endonuclease-V"/>
</dbReference>
<keyword evidence="1" id="KW-0540">Nuclease</keyword>
<keyword evidence="1" id="KW-0378">Hydrolase</keyword>
<sequence>MSSERTPLPALVYHDFRFTWKGQEYRLYWNDRLRAHAPRHLAHPYPVWIDPWDLSTVWFLTSECKVTPVRQEEEEDEPEEGPLVAIDVHYDGDKSATAAAVLFTHWQAETAFDTITTTVSPIAPYEPGAFYKRELPCILALLEKMETPPCVVVIDGYVTLGPNAVDGLGMHLYRALNEEIPVIGVAKNRFKDTPQDAELRRGESKHPLYVTAVGVSQDSAKTFIRWMHGAHRMPTLLTAVDRLCRDGTTSTGCPSTPAD</sequence>
<dbReference type="EMBL" id="FOTQ01000002">
    <property type="protein sequence ID" value="SFL95438.1"/>
    <property type="molecule type" value="Genomic_DNA"/>
</dbReference>
<gene>
    <name evidence="1" type="ORF">SAMN04488042_102270</name>
</gene>
<dbReference type="STRING" id="254406.SAMN04488042_102270"/>
<keyword evidence="2" id="KW-1185">Reference proteome</keyword>
<dbReference type="AlphaFoldDB" id="A0A1I4LW67"/>
<accession>A0A1I4LW67</accession>
<protein>
    <submittedName>
        <fullName evidence="1">Endonuclease V</fullName>
    </submittedName>
</protein>
<dbReference type="Gene3D" id="3.30.2170.10">
    <property type="entry name" value="archaeoglobus fulgidus dsm 4304 superfamily"/>
    <property type="match status" value="1"/>
</dbReference>
<dbReference type="GO" id="GO:0004519">
    <property type="term" value="F:endonuclease activity"/>
    <property type="evidence" value="ECO:0007669"/>
    <property type="project" value="UniProtKB-KW"/>
</dbReference>
<keyword evidence="1" id="KW-0255">Endonuclease</keyword>
<dbReference type="GO" id="GO:0006281">
    <property type="term" value="P:DNA repair"/>
    <property type="evidence" value="ECO:0007669"/>
    <property type="project" value="InterPro"/>
</dbReference>
<reference evidence="1 2" key="1">
    <citation type="submission" date="2016-10" db="EMBL/GenBank/DDBJ databases">
        <authorList>
            <person name="de Groot N.N."/>
        </authorList>
    </citation>
    <scope>NUCLEOTIDE SEQUENCE [LARGE SCALE GENOMIC DNA]</scope>
    <source>
        <strain evidence="1 2">DSM 15283</strain>
    </source>
</reference>
<evidence type="ECO:0000313" key="1">
    <source>
        <dbReference type="EMBL" id="SFL95438.1"/>
    </source>
</evidence>
<proteinExistence type="predicted"/>
<dbReference type="Pfam" id="PF04493">
    <property type="entry name" value="Endonuclease_5"/>
    <property type="match status" value="1"/>
</dbReference>
<name>A0A1I4LW67_9RHOB</name>
<dbReference type="OrthoDB" id="2593273at2"/>